<dbReference type="Gene3D" id="3.40.50.1820">
    <property type="entry name" value="alpha/beta hydrolase"/>
    <property type="match status" value="1"/>
</dbReference>
<dbReference type="Pfam" id="PF00326">
    <property type="entry name" value="Peptidase_S9"/>
    <property type="match status" value="1"/>
</dbReference>
<proteinExistence type="predicted"/>
<evidence type="ECO:0000256" key="1">
    <source>
        <dbReference type="ARBA" id="ARBA00022801"/>
    </source>
</evidence>
<dbReference type="PANTHER" id="PTHR42776:SF27">
    <property type="entry name" value="DIPEPTIDYL PEPTIDASE FAMILY MEMBER 6"/>
    <property type="match status" value="1"/>
</dbReference>
<evidence type="ECO:0000259" key="3">
    <source>
        <dbReference type="Pfam" id="PF00326"/>
    </source>
</evidence>
<dbReference type="RefSeq" id="WP_341696164.1">
    <property type="nucleotide sequence ID" value="NZ_JBBYHR010000003.1"/>
</dbReference>
<dbReference type="InterPro" id="IPR029058">
    <property type="entry name" value="AB_hydrolase_fold"/>
</dbReference>
<dbReference type="Gene3D" id="2.120.10.30">
    <property type="entry name" value="TolB, C-terminal domain"/>
    <property type="match status" value="1"/>
</dbReference>
<organism evidence="4 5">
    <name type="scientific">Flavobacterium arundinis</name>
    <dbReference type="NCBI Taxonomy" id="3139143"/>
    <lineage>
        <taxon>Bacteria</taxon>
        <taxon>Pseudomonadati</taxon>
        <taxon>Bacteroidota</taxon>
        <taxon>Flavobacteriia</taxon>
        <taxon>Flavobacteriales</taxon>
        <taxon>Flavobacteriaceae</taxon>
        <taxon>Flavobacterium</taxon>
    </lineage>
</organism>
<keyword evidence="2" id="KW-0645">Protease</keyword>
<evidence type="ECO:0000313" key="4">
    <source>
        <dbReference type="EMBL" id="MEL1243846.1"/>
    </source>
</evidence>
<dbReference type="EMBL" id="JBBYHR010000003">
    <property type="protein sequence ID" value="MEL1243846.1"/>
    <property type="molecule type" value="Genomic_DNA"/>
</dbReference>
<dbReference type="InterPro" id="IPR001375">
    <property type="entry name" value="Peptidase_S9_cat"/>
</dbReference>
<evidence type="ECO:0000313" key="5">
    <source>
        <dbReference type="Proteomes" id="UP001464555"/>
    </source>
</evidence>
<sequence length="875" mass="97766">MKVNVNRLIKMAAVCVVILVGLVPCPVLGQGIQKKQLTEEDYGLWGSLRTFAVSDNGLWVSYKISYPSGNDTLFVKSTQSTAMYSLPKIPNGFFVGNSRYAFLAKGQVEIIALDSGIRTFIREVKDCQPVNGGRYLLATASDNDSTCLNLYDLDGRLLKRFCNIAGYALNNAKDALLYTQYENQSHAICIVSLGKKSMKTSIISNSNVPFSKLAWSKDDNAVAFQSLAANRSVDPGHVYLYDIGTSKLHSLSDKNAKTFPDGQRLSADNALHLRISDDHKRVFFGTEDNVALSAVQEEDLVEIWKHNDTILYPVQREVKRYPRAESHLGVWNVDLNSAVIIGKGQYRWALLAGNARYVISSGNATDFRDLRYYQHTDYYITDAVTGATSLLLASHPGPDATFSLSPDGRYLAYLKDGNWWTYDTQAKKHTNITVMLQSQWDTSLSKPGYSVFSFGIMGWDHDGNILINDEHDIWSVSPNGRGGKRITRGKEAQLSYRLAAKEGAGFNPVAYSSSSSRLLDLRKGIYLSWYNTQNGVSGYTRLEKGKIIPLSSGRFNAGNLLTCQNPGIVLYEQQGYDLPPRIVAYDIKQKASKVIVESNVHHRNFEWGHSEIISYNVDTDSLKGVLIYPAGYTAGEKYPMITYIYERLLHRAQEYVNPSPYDIMGFNIANLSAKGYFILLPDIRYRPGHTGQSALECVTAAVDSVVRAGRVDPARIGIIGHSFGGFETNYIIAHSKLFAAAISGAGISDPIYAYLSYGEGTTEIDYWRYEDQQFRIGKGFFEAPELYIENSPLFSAADITTPLLIWSGKKDPVVNPDQSFIMYAAMRRLKKKSILLLYPDEVHALALKKNQADLTMRTESWFGHYLRGMKADWIE</sequence>
<dbReference type="SUPFAM" id="SSF82171">
    <property type="entry name" value="DPP6 N-terminal domain-like"/>
    <property type="match status" value="1"/>
</dbReference>
<evidence type="ECO:0000256" key="2">
    <source>
        <dbReference type="ARBA" id="ARBA00022825"/>
    </source>
</evidence>
<dbReference type="SUPFAM" id="SSF53474">
    <property type="entry name" value="alpha/beta-Hydrolases"/>
    <property type="match status" value="1"/>
</dbReference>
<dbReference type="InterPro" id="IPR011042">
    <property type="entry name" value="6-blade_b-propeller_TolB-like"/>
</dbReference>
<keyword evidence="5" id="KW-1185">Reference proteome</keyword>
<protein>
    <submittedName>
        <fullName evidence="4">Prolyl oligopeptidase family serine peptidase</fullName>
    </submittedName>
</protein>
<gene>
    <name evidence="4" type="ORF">AAEO56_06190</name>
</gene>
<feature type="domain" description="Peptidase S9 prolyl oligopeptidase catalytic" evidence="3">
    <location>
        <begin position="689"/>
        <end position="867"/>
    </location>
</feature>
<dbReference type="InterPro" id="IPR011659">
    <property type="entry name" value="WD40"/>
</dbReference>
<keyword evidence="2" id="KW-0720">Serine protease</keyword>
<reference evidence="4 5" key="1">
    <citation type="submission" date="2024-04" db="EMBL/GenBank/DDBJ databases">
        <title>Flavobacterium sp. DGU11 16S ribosomal RNA gene Genome sequencing and assembly.</title>
        <authorList>
            <person name="Park S."/>
        </authorList>
    </citation>
    <scope>NUCLEOTIDE SEQUENCE [LARGE SCALE GENOMIC DNA]</scope>
    <source>
        <strain evidence="4 5">DGU11</strain>
    </source>
</reference>
<dbReference type="Proteomes" id="UP001464555">
    <property type="component" value="Unassembled WGS sequence"/>
</dbReference>
<dbReference type="Pfam" id="PF07676">
    <property type="entry name" value="PD40"/>
    <property type="match status" value="1"/>
</dbReference>
<dbReference type="PANTHER" id="PTHR42776">
    <property type="entry name" value="SERINE PEPTIDASE S9 FAMILY MEMBER"/>
    <property type="match status" value="1"/>
</dbReference>
<name>A0ABU9HUL8_9FLAO</name>
<comment type="caution">
    <text evidence="4">The sequence shown here is derived from an EMBL/GenBank/DDBJ whole genome shotgun (WGS) entry which is preliminary data.</text>
</comment>
<keyword evidence="1" id="KW-0378">Hydrolase</keyword>
<accession>A0ABU9HUL8</accession>